<dbReference type="Pfam" id="PF00005">
    <property type="entry name" value="ABC_tran"/>
    <property type="match status" value="1"/>
</dbReference>
<evidence type="ECO:0000313" key="8">
    <source>
        <dbReference type="EMBL" id="PWF21599.1"/>
    </source>
</evidence>
<dbReference type="GO" id="GO:0016887">
    <property type="term" value="F:ATP hydrolysis activity"/>
    <property type="evidence" value="ECO:0007669"/>
    <property type="project" value="InterPro"/>
</dbReference>
<dbReference type="InterPro" id="IPR003439">
    <property type="entry name" value="ABC_transporter-like_ATP-bd"/>
</dbReference>
<feature type="domain" description="ABC transporter" evidence="7">
    <location>
        <begin position="5"/>
        <end position="246"/>
    </location>
</feature>
<evidence type="ECO:0000256" key="6">
    <source>
        <dbReference type="ARBA" id="ARBA00037066"/>
    </source>
</evidence>
<dbReference type="InterPro" id="IPR027417">
    <property type="entry name" value="P-loop_NTPase"/>
</dbReference>
<name>A0A2V1JUE1_9BURK</name>
<dbReference type="InterPro" id="IPR003593">
    <property type="entry name" value="AAA+_ATPase"/>
</dbReference>
<evidence type="ECO:0000259" key="7">
    <source>
        <dbReference type="PROSITE" id="PS50893"/>
    </source>
</evidence>
<keyword evidence="2" id="KW-0472">Membrane</keyword>
<comment type="caution">
    <text evidence="8">The sequence shown here is derived from an EMBL/GenBank/DDBJ whole genome shotgun (WGS) entry which is preliminary data.</text>
</comment>
<sequence length="264" mass="27816">MANSLQLEHIRALRQSRPVLMDVSLQLVPGEVLGVLGANGAGKSTLLAVMAGELVADAGHALLDDVPLRSLPAVRQARSRAVLPQQAARGFDMPVETIAGMGGYPFPEVAPARLSAVVEEALQQVGLAHAGQRSYATLSGGEQQRVQFARAWVQTALAVAAQGHAYLLLDEPVSSLDPRHQNALLSTASCLARQKQVGVLAVLHDLNLAAAWCDRLALLSGGVLLACGRPEEVLVPDLLAQAYGERPDVLAHPLVPGRPLVLFS</sequence>
<dbReference type="InterPro" id="IPR017871">
    <property type="entry name" value="ABC_transporter-like_CS"/>
</dbReference>
<evidence type="ECO:0000256" key="2">
    <source>
        <dbReference type="ARBA" id="ARBA00022475"/>
    </source>
</evidence>
<dbReference type="SMART" id="SM00382">
    <property type="entry name" value="AAA"/>
    <property type="match status" value="1"/>
</dbReference>
<gene>
    <name evidence="8" type="ORF">DD235_14470</name>
</gene>
<dbReference type="Gene3D" id="3.40.50.300">
    <property type="entry name" value="P-loop containing nucleotide triphosphate hydrolases"/>
    <property type="match status" value="1"/>
</dbReference>
<keyword evidence="3" id="KW-0547">Nucleotide-binding</keyword>
<reference evidence="9" key="1">
    <citation type="submission" date="2018-05" db="EMBL/GenBank/DDBJ databases">
        <authorList>
            <person name="Li Y."/>
        </authorList>
    </citation>
    <scope>NUCLEOTIDE SEQUENCE [LARGE SCALE GENOMIC DNA]</scope>
    <source>
        <strain evidence="9">3d-2-2</strain>
    </source>
</reference>
<keyword evidence="5" id="KW-1278">Translocase</keyword>
<protein>
    <submittedName>
        <fullName evidence="8">Heme ABC transporter ATP-binding protein</fullName>
    </submittedName>
</protein>
<evidence type="ECO:0000256" key="5">
    <source>
        <dbReference type="ARBA" id="ARBA00022967"/>
    </source>
</evidence>
<proteinExistence type="predicted"/>
<dbReference type="CDD" id="cd03214">
    <property type="entry name" value="ABC_Iron-Siderophores_B12_Hemin"/>
    <property type="match status" value="1"/>
</dbReference>
<keyword evidence="1" id="KW-0813">Transport</keyword>
<evidence type="ECO:0000313" key="9">
    <source>
        <dbReference type="Proteomes" id="UP000245212"/>
    </source>
</evidence>
<comment type="function">
    <text evidence="6">Part of the ABC transporter complex HmuTUV involved in hemin import. Responsible for energy coupling to the transport system.</text>
</comment>
<organism evidence="8 9">
    <name type="scientific">Corticimicrobacter populi</name>
    <dbReference type="NCBI Taxonomy" id="2175229"/>
    <lineage>
        <taxon>Bacteria</taxon>
        <taxon>Pseudomonadati</taxon>
        <taxon>Pseudomonadota</taxon>
        <taxon>Betaproteobacteria</taxon>
        <taxon>Burkholderiales</taxon>
        <taxon>Alcaligenaceae</taxon>
        <taxon>Corticimicrobacter</taxon>
    </lineage>
</organism>
<accession>A0A2V1JUE1</accession>
<dbReference type="GO" id="GO:0005524">
    <property type="term" value="F:ATP binding"/>
    <property type="evidence" value="ECO:0007669"/>
    <property type="project" value="UniProtKB-KW"/>
</dbReference>
<dbReference type="PANTHER" id="PTHR42794">
    <property type="entry name" value="HEMIN IMPORT ATP-BINDING PROTEIN HMUV"/>
    <property type="match status" value="1"/>
</dbReference>
<dbReference type="PROSITE" id="PS00211">
    <property type="entry name" value="ABC_TRANSPORTER_1"/>
    <property type="match status" value="1"/>
</dbReference>
<dbReference type="NCBIfam" id="NF010068">
    <property type="entry name" value="PRK13548.1"/>
    <property type="match status" value="1"/>
</dbReference>
<dbReference type="AlphaFoldDB" id="A0A2V1JUE1"/>
<evidence type="ECO:0000256" key="1">
    <source>
        <dbReference type="ARBA" id="ARBA00022448"/>
    </source>
</evidence>
<dbReference type="PROSITE" id="PS50893">
    <property type="entry name" value="ABC_TRANSPORTER_2"/>
    <property type="match status" value="1"/>
</dbReference>
<evidence type="ECO:0000256" key="4">
    <source>
        <dbReference type="ARBA" id="ARBA00022840"/>
    </source>
</evidence>
<dbReference type="Proteomes" id="UP000245212">
    <property type="component" value="Unassembled WGS sequence"/>
</dbReference>
<dbReference type="SUPFAM" id="SSF52540">
    <property type="entry name" value="P-loop containing nucleoside triphosphate hydrolases"/>
    <property type="match status" value="1"/>
</dbReference>
<evidence type="ECO:0000256" key="3">
    <source>
        <dbReference type="ARBA" id="ARBA00022741"/>
    </source>
</evidence>
<dbReference type="PANTHER" id="PTHR42794:SF1">
    <property type="entry name" value="HEMIN IMPORT ATP-BINDING PROTEIN HMUV"/>
    <property type="match status" value="1"/>
</dbReference>
<keyword evidence="2" id="KW-1003">Cell membrane</keyword>
<dbReference type="EMBL" id="QETA01000007">
    <property type="protein sequence ID" value="PWF21599.1"/>
    <property type="molecule type" value="Genomic_DNA"/>
</dbReference>
<keyword evidence="9" id="KW-1185">Reference proteome</keyword>
<keyword evidence="4 8" id="KW-0067">ATP-binding</keyword>